<evidence type="ECO:0000256" key="1">
    <source>
        <dbReference type="SAM" id="MobiDB-lite"/>
    </source>
</evidence>
<dbReference type="EMBL" id="CP000830">
    <property type="protein sequence ID" value="ABV94925.1"/>
    <property type="molecule type" value="Genomic_DNA"/>
</dbReference>
<gene>
    <name evidence="2" type="ordered locus">Dshi_3192</name>
</gene>
<keyword evidence="3" id="KW-1185">Reference proteome</keyword>
<evidence type="ECO:0008006" key="4">
    <source>
        <dbReference type="Google" id="ProtNLM"/>
    </source>
</evidence>
<feature type="region of interest" description="Disordered" evidence="1">
    <location>
        <begin position="159"/>
        <end position="185"/>
    </location>
</feature>
<proteinExistence type="predicted"/>
<dbReference type="HOGENOM" id="CLU_1259768_0_0_5"/>
<dbReference type="AlphaFoldDB" id="A8LM16"/>
<evidence type="ECO:0000313" key="3">
    <source>
        <dbReference type="Proteomes" id="UP000006833"/>
    </source>
</evidence>
<dbReference type="OrthoDB" id="7863585at2"/>
<sequence>MLSLFVATLGRRSAQTLAAHGLRRPFPQTRTCGMSFGRSPHLTKVKETRSPFPQPLRMIKGLNLCLLWLCITLVTAHGALATGGGDRTGGLIPMVLCAGDESETVWIDANGNPVDPARHCIQCKHCLGGMDLAHASNATAPGLTPYHLVPVNWSVPDQSGQSSQIRIPMPRAPPGPNDVTRRPEAPGDAAMLQAHQTMLPRGARLSLVLIGGEPGQEPR</sequence>
<dbReference type="STRING" id="398580.Dshi_3192"/>
<name>A8LM16_DINSH</name>
<protein>
    <recommendedName>
        <fullName evidence="4">DUF2946 domain-containing protein</fullName>
    </recommendedName>
</protein>
<accession>A8LM16</accession>
<evidence type="ECO:0000313" key="2">
    <source>
        <dbReference type="EMBL" id="ABV94925.1"/>
    </source>
</evidence>
<dbReference type="RefSeq" id="WP_012179852.1">
    <property type="nucleotide sequence ID" value="NC_009952.1"/>
</dbReference>
<dbReference type="Proteomes" id="UP000006833">
    <property type="component" value="Chromosome"/>
</dbReference>
<organism evidence="2 3">
    <name type="scientific">Dinoroseobacter shibae (strain DSM 16493 / NCIMB 14021 / DFL 12)</name>
    <dbReference type="NCBI Taxonomy" id="398580"/>
    <lineage>
        <taxon>Bacteria</taxon>
        <taxon>Pseudomonadati</taxon>
        <taxon>Pseudomonadota</taxon>
        <taxon>Alphaproteobacteria</taxon>
        <taxon>Rhodobacterales</taxon>
        <taxon>Roseobacteraceae</taxon>
        <taxon>Dinoroseobacter</taxon>
    </lineage>
</organism>
<dbReference type="KEGG" id="dsh:Dshi_3192"/>
<reference evidence="3" key="1">
    <citation type="journal article" date="2010" name="ISME J.">
        <title>The complete genome sequence of the algal symbiont Dinoroseobacter shibae: a hitchhiker's guide to life in the sea.</title>
        <authorList>
            <person name="Wagner-Dobler I."/>
            <person name="Ballhausen B."/>
            <person name="Berger M."/>
            <person name="Brinkhoff T."/>
            <person name="Buchholz I."/>
            <person name="Bunk B."/>
            <person name="Cypionka H."/>
            <person name="Daniel R."/>
            <person name="Drepper T."/>
            <person name="Gerdts G."/>
            <person name="Hahnke S."/>
            <person name="Han C."/>
            <person name="Jahn D."/>
            <person name="Kalhoefer D."/>
            <person name="Kiss H."/>
            <person name="Klenk H.P."/>
            <person name="Kyrpides N."/>
            <person name="Liebl W."/>
            <person name="Liesegang H."/>
            <person name="Meincke L."/>
            <person name="Pati A."/>
            <person name="Petersen J."/>
            <person name="Piekarski T."/>
            <person name="Pommerenke C."/>
            <person name="Pradella S."/>
            <person name="Pukall R."/>
            <person name="Rabus R."/>
            <person name="Stackebrandt E."/>
            <person name="Thole S."/>
            <person name="Thompson L."/>
            <person name="Tielen P."/>
            <person name="Tomasch J."/>
            <person name="von Jan M."/>
            <person name="Wanphrut N."/>
            <person name="Wichels A."/>
            <person name="Zech H."/>
            <person name="Simon M."/>
        </authorList>
    </citation>
    <scope>NUCLEOTIDE SEQUENCE [LARGE SCALE GENOMIC DNA]</scope>
    <source>
        <strain evidence="3">DSM 16493 / NCIMB 14021 / DFL 12</strain>
    </source>
</reference>